<evidence type="ECO:0000313" key="1">
    <source>
        <dbReference type="EMBL" id="GAA5149916.1"/>
    </source>
</evidence>
<name>A0ABP9PU97_9PSEU</name>
<organism evidence="1 2">
    <name type="scientific">Pseudonocardia eucalypti</name>
    <dbReference type="NCBI Taxonomy" id="648755"/>
    <lineage>
        <taxon>Bacteria</taxon>
        <taxon>Bacillati</taxon>
        <taxon>Actinomycetota</taxon>
        <taxon>Actinomycetes</taxon>
        <taxon>Pseudonocardiales</taxon>
        <taxon>Pseudonocardiaceae</taxon>
        <taxon>Pseudonocardia</taxon>
    </lineage>
</organism>
<protein>
    <submittedName>
        <fullName evidence="1">Uncharacterized protein</fullName>
    </submittedName>
</protein>
<evidence type="ECO:0000313" key="2">
    <source>
        <dbReference type="Proteomes" id="UP001428817"/>
    </source>
</evidence>
<comment type="caution">
    <text evidence="1">The sequence shown here is derived from an EMBL/GenBank/DDBJ whole genome shotgun (WGS) entry which is preliminary data.</text>
</comment>
<keyword evidence="2" id="KW-1185">Reference proteome</keyword>
<dbReference type="EMBL" id="BAABJP010000005">
    <property type="protein sequence ID" value="GAA5149916.1"/>
    <property type="molecule type" value="Genomic_DNA"/>
</dbReference>
<accession>A0ABP9PU97</accession>
<gene>
    <name evidence="1" type="ORF">GCM10023321_14510</name>
</gene>
<dbReference type="RefSeq" id="WP_185060974.1">
    <property type="nucleotide sequence ID" value="NZ_BAABJP010000005.1"/>
</dbReference>
<proteinExistence type="predicted"/>
<sequence>MACPPAAACHLLEECLVHGHDIATATGRPWPIGRDHALLAVEAFLVPLIAALPPTAFVNQEKAGTFRARIELRLRGGGRTLMILDGGSLTLDTGGR</sequence>
<dbReference type="Proteomes" id="UP001428817">
    <property type="component" value="Unassembled WGS sequence"/>
</dbReference>
<reference evidence="2" key="1">
    <citation type="journal article" date="2019" name="Int. J. Syst. Evol. Microbiol.">
        <title>The Global Catalogue of Microorganisms (GCM) 10K type strain sequencing project: providing services to taxonomists for standard genome sequencing and annotation.</title>
        <authorList>
            <consortium name="The Broad Institute Genomics Platform"/>
            <consortium name="The Broad Institute Genome Sequencing Center for Infectious Disease"/>
            <person name="Wu L."/>
            <person name="Ma J."/>
        </authorList>
    </citation>
    <scope>NUCLEOTIDE SEQUENCE [LARGE SCALE GENOMIC DNA]</scope>
    <source>
        <strain evidence="2">JCM 18303</strain>
    </source>
</reference>